<name>A0ABV8TYM0_9ACTN</name>
<dbReference type="EMBL" id="JBHSDK010000013">
    <property type="protein sequence ID" value="MFC4335525.1"/>
    <property type="molecule type" value="Genomic_DNA"/>
</dbReference>
<protein>
    <submittedName>
        <fullName evidence="10">ATP-binding cassette domain-containing protein</fullName>
    </submittedName>
</protein>
<evidence type="ECO:0000256" key="3">
    <source>
        <dbReference type="ARBA" id="ARBA00022597"/>
    </source>
</evidence>
<dbReference type="RefSeq" id="WP_380620457.1">
    <property type="nucleotide sequence ID" value="NZ_JBHSDK010000013.1"/>
</dbReference>
<evidence type="ECO:0000256" key="1">
    <source>
        <dbReference type="ARBA" id="ARBA00022448"/>
    </source>
</evidence>
<dbReference type="SUPFAM" id="SSF52540">
    <property type="entry name" value="P-loop containing nucleoside triphosphate hydrolases"/>
    <property type="match status" value="2"/>
</dbReference>
<reference evidence="11" key="1">
    <citation type="journal article" date="2019" name="Int. J. Syst. Evol. Microbiol.">
        <title>The Global Catalogue of Microorganisms (GCM) 10K type strain sequencing project: providing services to taxonomists for standard genome sequencing and annotation.</title>
        <authorList>
            <consortium name="The Broad Institute Genomics Platform"/>
            <consortium name="The Broad Institute Genome Sequencing Center for Infectious Disease"/>
            <person name="Wu L."/>
            <person name="Ma J."/>
        </authorList>
    </citation>
    <scope>NUCLEOTIDE SEQUENCE [LARGE SCALE GENOMIC DNA]</scope>
    <source>
        <strain evidence="11">IBRC-M 10908</strain>
    </source>
</reference>
<keyword evidence="7" id="KW-1278">Translocase</keyword>
<dbReference type="SMART" id="SM00382">
    <property type="entry name" value="AAA"/>
    <property type="match status" value="2"/>
</dbReference>
<dbReference type="InterPro" id="IPR003593">
    <property type="entry name" value="AAA+_ATPase"/>
</dbReference>
<dbReference type="InterPro" id="IPR017871">
    <property type="entry name" value="ABC_transporter-like_CS"/>
</dbReference>
<evidence type="ECO:0000313" key="11">
    <source>
        <dbReference type="Proteomes" id="UP001595823"/>
    </source>
</evidence>
<dbReference type="Pfam" id="PF00005">
    <property type="entry name" value="ABC_tran"/>
    <property type="match status" value="2"/>
</dbReference>
<evidence type="ECO:0000256" key="7">
    <source>
        <dbReference type="ARBA" id="ARBA00022967"/>
    </source>
</evidence>
<dbReference type="InterPro" id="IPR050107">
    <property type="entry name" value="ABC_carbohydrate_import_ATPase"/>
</dbReference>
<evidence type="ECO:0000256" key="8">
    <source>
        <dbReference type="ARBA" id="ARBA00023136"/>
    </source>
</evidence>
<dbReference type="InterPro" id="IPR003439">
    <property type="entry name" value="ABC_transporter-like_ATP-bd"/>
</dbReference>
<comment type="caution">
    <text evidence="10">The sequence shown here is derived from an EMBL/GenBank/DDBJ whole genome shotgun (WGS) entry which is preliminary data.</text>
</comment>
<dbReference type="CDD" id="cd03215">
    <property type="entry name" value="ABC_Carb_Monos_II"/>
    <property type="match status" value="1"/>
</dbReference>
<dbReference type="InterPro" id="IPR027417">
    <property type="entry name" value="P-loop_NTPase"/>
</dbReference>
<keyword evidence="11" id="KW-1185">Reference proteome</keyword>
<feature type="domain" description="ABC transporter" evidence="9">
    <location>
        <begin position="260"/>
        <end position="506"/>
    </location>
</feature>
<organism evidence="10 11">
    <name type="scientific">Salininema proteolyticum</name>
    <dbReference type="NCBI Taxonomy" id="1607685"/>
    <lineage>
        <taxon>Bacteria</taxon>
        <taxon>Bacillati</taxon>
        <taxon>Actinomycetota</taxon>
        <taxon>Actinomycetes</taxon>
        <taxon>Glycomycetales</taxon>
        <taxon>Glycomycetaceae</taxon>
        <taxon>Salininema</taxon>
    </lineage>
</organism>
<sequence length="512" mass="54977">MPDHLLRMKGISKEFPGVKALDGVTVEVAEGTVHGIVGENGAGKSTLMKILSGVYPHGKYGGAIELDGTEARFRGIRQSEAAGIAIIHQELALVGELSAAENLFLGNERATKGVISWGETNRRAAELLSRVGLDIDPGVLVDDLGVGRQQLVEIAKALAKDVRLLILDEPTAALNEIESQKLLELLRGLRNEGVTCLLISHKLDEIRDVCDAVTVIRDGRTIETLHGGEITNPRMIASMVGRELADLYPPRTHEKRDVVLRVDDWTVADPHDLSKNAIDGASITVHGGEVVGLAGLMGAGRTEFAMSLFGRSWGRYRSGTVAVDGEPVTMKSPQAAIAAGLAYVTEDRKNLGLHLDYSIRENFSLANLSRILRGRLVSPGLQASHAETLKEQLGVVAASVEQPVGNLSGGNQQKVVLGKWIFTEPKVLILDEPTRGVDVGAKYEIYELVFSLAAQGMAILVISSELPEVLGISDRVYAMSAGRITGEVPIAEASQERLMTLMTNDSTEKARA</sequence>
<evidence type="ECO:0000256" key="2">
    <source>
        <dbReference type="ARBA" id="ARBA00022475"/>
    </source>
</evidence>
<keyword evidence="8" id="KW-0472">Membrane</keyword>
<dbReference type="PANTHER" id="PTHR43790">
    <property type="entry name" value="CARBOHYDRATE TRANSPORT ATP-BINDING PROTEIN MG119-RELATED"/>
    <property type="match status" value="1"/>
</dbReference>
<gene>
    <name evidence="10" type="ORF">ACFPET_09970</name>
</gene>
<dbReference type="Proteomes" id="UP001595823">
    <property type="component" value="Unassembled WGS sequence"/>
</dbReference>
<dbReference type="CDD" id="cd03216">
    <property type="entry name" value="ABC_Carb_Monos_I"/>
    <property type="match status" value="1"/>
</dbReference>
<evidence type="ECO:0000256" key="6">
    <source>
        <dbReference type="ARBA" id="ARBA00022840"/>
    </source>
</evidence>
<dbReference type="GO" id="GO:0005524">
    <property type="term" value="F:ATP binding"/>
    <property type="evidence" value="ECO:0007669"/>
    <property type="project" value="UniProtKB-KW"/>
</dbReference>
<keyword evidence="4" id="KW-0677">Repeat</keyword>
<accession>A0ABV8TYM0</accession>
<dbReference type="PANTHER" id="PTHR43790:SF1">
    <property type="entry name" value="XYLOSE IMPORT ATP-BINDING PROTEIN XYLG"/>
    <property type="match status" value="1"/>
</dbReference>
<evidence type="ECO:0000313" key="10">
    <source>
        <dbReference type="EMBL" id="MFC4335525.1"/>
    </source>
</evidence>
<keyword evidence="2" id="KW-1003">Cell membrane</keyword>
<proteinExistence type="predicted"/>
<dbReference type="Gene3D" id="3.40.50.300">
    <property type="entry name" value="P-loop containing nucleotide triphosphate hydrolases"/>
    <property type="match status" value="2"/>
</dbReference>
<dbReference type="PROSITE" id="PS50893">
    <property type="entry name" value="ABC_TRANSPORTER_2"/>
    <property type="match status" value="2"/>
</dbReference>
<keyword evidence="1" id="KW-0813">Transport</keyword>
<keyword evidence="6 10" id="KW-0067">ATP-binding</keyword>
<evidence type="ECO:0000256" key="4">
    <source>
        <dbReference type="ARBA" id="ARBA00022737"/>
    </source>
</evidence>
<dbReference type="PROSITE" id="PS00211">
    <property type="entry name" value="ABC_TRANSPORTER_1"/>
    <property type="match status" value="1"/>
</dbReference>
<keyword evidence="5" id="KW-0547">Nucleotide-binding</keyword>
<keyword evidence="3" id="KW-0762">Sugar transport</keyword>
<feature type="domain" description="ABC transporter" evidence="9">
    <location>
        <begin position="6"/>
        <end position="243"/>
    </location>
</feature>
<evidence type="ECO:0000259" key="9">
    <source>
        <dbReference type="PROSITE" id="PS50893"/>
    </source>
</evidence>
<evidence type="ECO:0000256" key="5">
    <source>
        <dbReference type="ARBA" id="ARBA00022741"/>
    </source>
</evidence>